<protein>
    <recommendedName>
        <fullName evidence="3">Tyr recombinase domain-containing protein</fullName>
    </recommendedName>
</protein>
<evidence type="ECO:0000313" key="2">
    <source>
        <dbReference type="Proteomes" id="UP000324800"/>
    </source>
</evidence>
<evidence type="ECO:0008006" key="3">
    <source>
        <dbReference type="Google" id="ProtNLM"/>
    </source>
</evidence>
<reference evidence="1 2" key="1">
    <citation type="submission" date="2019-03" db="EMBL/GenBank/DDBJ databases">
        <title>Single cell metagenomics reveals metabolic interactions within the superorganism composed of flagellate Streblomastix strix and complex community of Bacteroidetes bacteria on its surface.</title>
        <authorList>
            <person name="Treitli S.C."/>
            <person name="Kolisko M."/>
            <person name="Husnik F."/>
            <person name="Keeling P."/>
            <person name="Hampl V."/>
        </authorList>
    </citation>
    <scope>NUCLEOTIDE SEQUENCE [LARGE SCALE GENOMIC DNA]</scope>
    <source>
        <strain evidence="1">ST1C</strain>
    </source>
</reference>
<accession>A0A5J4WI59</accession>
<evidence type="ECO:0000313" key="1">
    <source>
        <dbReference type="EMBL" id="KAA6394754.1"/>
    </source>
</evidence>
<dbReference type="EMBL" id="SNRW01001857">
    <property type="protein sequence ID" value="KAA6394754.1"/>
    <property type="molecule type" value="Genomic_DNA"/>
</dbReference>
<dbReference type="SUPFAM" id="SSF56349">
    <property type="entry name" value="DNA breaking-rejoining enzymes"/>
    <property type="match status" value="1"/>
</dbReference>
<dbReference type="AlphaFoldDB" id="A0A5J4WI59"/>
<comment type="caution">
    <text evidence="1">The sequence shown here is derived from an EMBL/GenBank/DDBJ whole genome shotgun (WGS) entry which is preliminary data.</text>
</comment>
<gene>
    <name evidence="1" type="ORF">EZS28_009717</name>
</gene>
<name>A0A5J4WI59_9EUKA</name>
<sequence>MDKAWKIQFFYHLERQQHYLLTRVEKGRIFQTQILDRIGLSKGVQQLLINGQSFETQRHYLCSMRTLAEFSYKLGLSIEQFLLGSPDILLLEVLAAQRQRFSRFRNTKEICIVFAFPNNSIEQYEIRRTGDPKVCPNSTMFTLLNRLYWHYGMDPEHFANLFWQPDGQPVDKQRIILWLSTLLREIDIRGVTIYSFKHAASTELARQGHETSKLNILTHYGTNEFASQLVGSHGQSYATQTISQQRGGAIERGDINALPGCYQQHSGNSTLSRSSTAQSPVIPFYEILLIGRGIEPTDNTRDGSDMIYIDQYDNNDTSRQRDQWSSWNVNGLEHRIRFDKDKQQQQQEIKQQVIATLELFMHDVFWEVFCTNFSILFSLSQQRKYFGE</sequence>
<dbReference type="InterPro" id="IPR011010">
    <property type="entry name" value="DNA_brk_join_enz"/>
</dbReference>
<proteinExistence type="predicted"/>
<organism evidence="1 2">
    <name type="scientific">Streblomastix strix</name>
    <dbReference type="NCBI Taxonomy" id="222440"/>
    <lineage>
        <taxon>Eukaryota</taxon>
        <taxon>Metamonada</taxon>
        <taxon>Preaxostyla</taxon>
        <taxon>Oxymonadida</taxon>
        <taxon>Streblomastigidae</taxon>
        <taxon>Streblomastix</taxon>
    </lineage>
</organism>
<dbReference type="GO" id="GO:0003677">
    <property type="term" value="F:DNA binding"/>
    <property type="evidence" value="ECO:0007669"/>
    <property type="project" value="InterPro"/>
</dbReference>
<dbReference type="Proteomes" id="UP000324800">
    <property type="component" value="Unassembled WGS sequence"/>
</dbReference>